<dbReference type="PANTHER" id="PTHR11851:SF224">
    <property type="entry name" value="PROCESSING PROTEASE"/>
    <property type="match status" value="1"/>
</dbReference>
<dbReference type="OrthoDB" id="9811314at2"/>
<dbReference type="GO" id="GO:0046872">
    <property type="term" value="F:metal ion binding"/>
    <property type="evidence" value="ECO:0007669"/>
    <property type="project" value="InterPro"/>
</dbReference>
<protein>
    <submittedName>
        <fullName evidence="4">Zinc protease</fullName>
    </submittedName>
</protein>
<gene>
    <name evidence="4" type="ORF">SAMN04488238_101577</name>
</gene>
<sequence>MIRLVLTVPLTLIWLALPARAQIDITPVTSAGGVTAWLAEEPSIPFTALDLTFRGGANIEGAQNAGAVALMAGLLNEGAGDLDAQEFAAAAEELALEMRVTAGRDTVSISARFLTENRDEAVALLRQALTQPRFDEDAIERVRAQALAGLRQDAVSPNAIASRRFADLAYGDHPYARSADGTPETVAALTRDDLVAAHQGALARDRVFVGAAGDISAQALGTLLDDLLGDLPEEGAPLPGRATYDLSPGITLVPFDGPQSVIAFGHDGIARDDPDFLAAYVLNEVFGGGRFGTRLMTSLREERGLTYGVGAFLATADLGETYQGRMSTENARAAQAIELLRSEWADVAQNGISEQELSRVQTYLTGAYPLRFDGNLSIAGVLSSMQFQGFDIDYVNYRNDLIDALTVEDMARVAGDLMDADALHFVVVGQPDGLDAGAVQ</sequence>
<proteinExistence type="predicted"/>
<dbReference type="RefSeq" id="WP_092885133.1">
    <property type="nucleotide sequence ID" value="NZ_CP061498.1"/>
</dbReference>
<dbReference type="InterPro" id="IPR011249">
    <property type="entry name" value="Metalloenz_LuxS/M16"/>
</dbReference>
<reference evidence="4 5" key="1">
    <citation type="submission" date="2016-10" db="EMBL/GenBank/DDBJ databases">
        <authorList>
            <person name="de Groot N.N."/>
        </authorList>
    </citation>
    <scope>NUCLEOTIDE SEQUENCE [LARGE SCALE GENOMIC DNA]</scope>
    <source>
        <strain evidence="4 5">CGMCC 1.8894</strain>
    </source>
</reference>
<dbReference type="InterPro" id="IPR007863">
    <property type="entry name" value="Peptidase_M16_C"/>
</dbReference>
<evidence type="ECO:0000259" key="2">
    <source>
        <dbReference type="Pfam" id="PF00675"/>
    </source>
</evidence>
<name>A0A1H2SDY7_9RHOB</name>
<dbReference type="GO" id="GO:0008233">
    <property type="term" value="F:peptidase activity"/>
    <property type="evidence" value="ECO:0007669"/>
    <property type="project" value="UniProtKB-KW"/>
</dbReference>
<dbReference type="Proteomes" id="UP000198539">
    <property type="component" value="Unassembled WGS sequence"/>
</dbReference>
<dbReference type="AlphaFoldDB" id="A0A1H2SDY7"/>
<evidence type="ECO:0000259" key="3">
    <source>
        <dbReference type="Pfam" id="PF05193"/>
    </source>
</evidence>
<feature type="domain" description="Peptidase M16 N-terminal" evidence="2">
    <location>
        <begin position="39"/>
        <end position="175"/>
    </location>
</feature>
<dbReference type="Gene3D" id="3.30.830.10">
    <property type="entry name" value="Metalloenzyme, LuxS/M16 peptidase-like"/>
    <property type="match status" value="2"/>
</dbReference>
<evidence type="ECO:0000256" key="1">
    <source>
        <dbReference type="SAM" id="SignalP"/>
    </source>
</evidence>
<dbReference type="Pfam" id="PF00675">
    <property type="entry name" value="Peptidase_M16"/>
    <property type="match status" value="1"/>
</dbReference>
<dbReference type="GO" id="GO:0006508">
    <property type="term" value="P:proteolysis"/>
    <property type="evidence" value="ECO:0007669"/>
    <property type="project" value="UniProtKB-KW"/>
</dbReference>
<evidence type="ECO:0000313" key="4">
    <source>
        <dbReference type="EMBL" id="SDW29737.1"/>
    </source>
</evidence>
<evidence type="ECO:0000313" key="5">
    <source>
        <dbReference type="Proteomes" id="UP000198539"/>
    </source>
</evidence>
<keyword evidence="4" id="KW-0645">Protease</keyword>
<keyword evidence="5" id="KW-1185">Reference proteome</keyword>
<organism evidence="4 5">
    <name type="scientific">Roseicitreum antarcticum</name>
    <dbReference type="NCBI Taxonomy" id="564137"/>
    <lineage>
        <taxon>Bacteria</taxon>
        <taxon>Pseudomonadati</taxon>
        <taxon>Pseudomonadota</taxon>
        <taxon>Alphaproteobacteria</taxon>
        <taxon>Rhodobacterales</taxon>
        <taxon>Paracoccaceae</taxon>
        <taxon>Roseicitreum</taxon>
    </lineage>
</organism>
<feature type="domain" description="Peptidase M16 C-terminal" evidence="3">
    <location>
        <begin position="189"/>
        <end position="362"/>
    </location>
</feature>
<dbReference type="Pfam" id="PF05193">
    <property type="entry name" value="Peptidase_M16_C"/>
    <property type="match status" value="1"/>
</dbReference>
<dbReference type="SUPFAM" id="SSF63411">
    <property type="entry name" value="LuxS/MPP-like metallohydrolase"/>
    <property type="match status" value="2"/>
</dbReference>
<feature type="chain" id="PRO_5011586878" evidence="1">
    <location>
        <begin position="22"/>
        <end position="440"/>
    </location>
</feature>
<feature type="signal peptide" evidence="1">
    <location>
        <begin position="1"/>
        <end position="21"/>
    </location>
</feature>
<dbReference type="InterPro" id="IPR011765">
    <property type="entry name" value="Pept_M16_N"/>
</dbReference>
<keyword evidence="4" id="KW-0378">Hydrolase</keyword>
<keyword evidence="1" id="KW-0732">Signal</keyword>
<dbReference type="PANTHER" id="PTHR11851">
    <property type="entry name" value="METALLOPROTEASE"/>
    <property type="match status" value="1"/>
</dbReference>
<dbReference type="EMBL" id="FNOM01000001">
    <property type="protein sequence ID" value="SDW29737.1"/>
    <property type="molecule type" value="Genomic_DNA"/>
</dbReference>
<accession>A0A1H2SDY7</accession>
<dbReference type="STRING" id="564137.SAMN04488238_101577"/>
<dbReference type="InterPro" id="IPR050361">
    <property type="entry name" value="MPP/UQCRC_Complex"/>
</dbReference>